<gene>
    <name evidence="1" type="ORF">IW19_14105</name>
</gene>
<evidence type="ECO:0000313" key="2">
    <source>
        <dbReference type="Proteomes" id="UP000028715"/>
    </source>
</evidence>
<dbReference type="AlphaFoldDB" id="A0A085ZQ58"/>
<organism evidence="1 2">
    <name type="scientific">Flavobacterium reichenbachii</name>
    <dbReference type="NCBI Taxonomy" id="362418"/>
    <lineage>
        <taxon>Bacteria</taxon>
        <taxon>Pseudomonadati</taxon>
        <taxon>Bacteroidota</taxon>
        <taxon>Flavobacteriia</taxon>
        <taxon>Flavobacteriales</taxon>
        <taxon>Flavobacteriaceae</taxon>
        <taxon>Flavobacterium</taxon>
    </lineage>
</organism>
<sequence length="168" mass="19363">MEEIAEQRLIIDIDLRPNVDDVYTGKCLVANSEIVMLLNFDEENGNFDGYTIVKNSDVEKYRTWEEKDFGELKNDNSESLVANINLNDFTDLEKSLKSLVSEIVSIFAYDDEDSFLVGKILWATNDSVELHLIDEDSNWSENEIIKLSDISYLGFDTEYEREIKKNAV</sequence>
<dbReference type="RefSeq" id="WP_035685127.1">
    <property type="nucleotide sequence ID" value="NZ_JPRL01000001.1"/>
</dbReference>
<proteinExistence type="predicted"/>
<comment type="caution">
    <text evidence="1">The sequence shown here is derived from an EMBL/GenBank/DDBJ whole genome shotgun (WGS) entry which is preliminary data.</text>
</comment>
<dbReference type="OrthoDB" id="1361080at2"/>
<name>A0A085ZQ58_9FLAO</name>
<dbReference type="STRING" id="362418.IW19_14105"/>
<accession>A0A085ZQ58</accession>
<protein>
    <submittedName>
        <fullName evidence="1">Uncharacterized protein</fullName>
    </submittedName>
</protein>
<reference evidence="1 2" key="1">
    <citation type="submission" date="2014-07" db="EMBL/GenBank/DDBJ databases">
        <title>Genome of Flavobacterium reichenbachii LMG 25512.</title>
        <authorList>
            <person name="Stropko S.J."/>
            <person name="Pipes S.E."/>
            <person name="Newman J.D."/>
        </authorList>
    </citation>
    <scope>NUCLEOTIDE SEQUENCE [LARGE SCALE GENOMIC DNA]</scope>
    <source>
        <strain evidence="1 2">LMG 25512</strain>
    </source>
</reference>
<evidence type="ECO:0000313" key="1">
    <source>
        <dbReference type="EMBL" id="KFF06572.1"/>
    </source>
</evidence>
<dbReference type="EMBL" id="JPRL01000001">
    <property type="protein sequence ID" value="KFF06572.1"/>
    <property type="molecule type" value="Genomic_DNA"/>
</dbReference>
<keyword evidence="2" id="KW-1185">Reference proteome</keyword>
<dbReference type="Proteomes" id="UP000028715">
    <property type="component" value="Unassembled WGS sequence"/>
</dbReference>
<dbReference type="eggNOG" id="ENOG502Z9TI">
    <property type="taxonomic scope" value="Bacteria"/>
</dbReference>